<keyword evidence="2" id="KW-1185">Reference proteome</keyword>
<sequence>MTNSIDHDNFRKRKAGLAYKEFEIAKRQQRDGTSAGSSMFLSDDEEPTAVEEELLAGDPNHTYYGATNESSPRRGQGTTRANGVNSVTNVNGTRSHASGAHSSAKTAVGVKEEQSDEPDWVKAKTPAGRVKIYVGRRNKQVLVKRDDLANSAILTSFITDDQEQGAYIMRPQLLQTDFNDFDAVLQYIHSGEYAPMLIEDSEDPTGPKLLDGLKTHEAYARELVRSGRIYVIAQNFQVEGLAGQVLKKITEVDITKFNNHSLIELAGVVFNDTRHLRSLTNTTMNGDGEATATAVNANDPLEQWIIRQLAKNFREIMRSEQATFWKIEHKTSKKLLFARVLEEAADQYRAVGGLPAVNLIELE</sequence>
<protein>
    <submittedName>
        <fullName evidence="1">Uncharacterized protein</fullName>
    </submittedName>
</protein>
<reference evidence="1" key="1">
    <citation type="submission" date="2022-10" db="EMBL/GenBank/DDBJ databases">
        <title>Culturing micro-colonial fungi from biological soil crusts in the Mojave desert and describing Neophaeococcomyces mojavensis, and introducing the new genera and species Taxawa tesnikishii.</title>
        <authorList>
            <person name="Kurbessoian T."/>
            <person name="Stajich J.E."/>
        </authorList>
    </citation>
    <scope>NUCLEOTIDE SEQUENCE</scope>
    <source>
        <strain evidence="1">JES_112</strain>
    </source>
</reference>
<accession>A0ACC2ZUT7</accession>
<dbReference type="Proteomes" id="UP001172386">
    <property type="component" value="Unassembled WGS sequence"/>
</dbReference>
<evidence type="ECO:0000313" key="1">
    <source>
        <dbReference type="EMBL" id="KAJ9651407.1"/>
    </source>
</evidence>
<organism evidence="1 2">
    <name type="scientific">Neophaeococcomyces mojaviensis</name>
    <dbReference type="NCBI Taxonomy" id="3383035"/>
    <lineage>
        <taxon>Eukaryota</taxon>
        <taxon>Fungi</taxon>
        <taxon>Dikarya</taxon>
        <taxon>Ascomycota</taxon>
        <taxon>Pezizomycotina</taxon>
        <taxon>Eurotiomycetes</taxon>
        <taxon>Chaetothyriomycetidae</taxon>
        <taxon>Chaetothyriales</taxon>
        <taxon>Chaetothyriales incertae sedis</taxon>
        <taxon>Neophaeococcomyces</taxon>
    </lineage>
</organism>
<evidence type="ECO:0000313" key="2">
    <source>
        <dbReference type="Proteomes" id="UP001172386"/>
    </source>
</evidence>
<proteinExistence type="predicted"/>
<comment type="caution">
    <text evidence="1">The sequence shown here is derived from an EMBL/GenBank/DDBJ whole genome shotgun (WGS) entry which is preliminary data.</text>
</comment>
<gene>
    <name evidence="1" type="ORF">H2198_009322</name>
</gene>
<dbReference type="EMBL" id="JAPDRQ010000259">
    <property type="protein sequence ID" value="KAJ9651407.1"/>
    <property type="molecule type" value="Genomic_DNA"/>
</dbReference>
<name>A0ACC2ZUT7_9EURO</name>